<protein>
    <recommendedName>
        <fullName evidence="4">Right handed beta helix domain-containing protein</fullName>
    </recommendedName>
</protein>
<dbReference type="VEuPathDB" id="TrichDB:TVAG_354810"/>
<dbReference type="EMBL" id="DS113378">
    <property type="protein sequence ID" value="EAY08422.1"/>
    <property type="molecule type" value="Genomic_DNA"/>
</dbReference>
<keyword evidence="1" id="KW-0812">Transmembrane</keyword>
<organism evidence="2 3">
    <name type="scientific">Trichomonas vaginalis (strain ATCC PRA-98 / G3)</name>
    <dbReference type="NCBI Taxonomy" id="412133"/>
    <lineage>
        <taxon>Eukaryota</taxon>
        <taxon>Metamonada</taxon>
        <taxon>Parabasalia</taxon>
        <taxon>Trichomonadida</taxon>
        <taxon>Trichomonadidae</taxon>
        <taxon>Trichomonas</taxon>
    </lineage>
</organism>
<keyword evidence="1" id="KW-1133">Transmembrane helix</keyword>
<dbReference type="RefSeq" id="XP_001320645.1">
    <property type="nucleotide sequence ID" value="XM_001320610.1"/>
</dbReference>
<feature type="transmembrane region" description="Helical" evidence="1">
    <location>
        <begin position="413"/>
        <end position="430"/>
    </location>
</feature>
<evidence type="ECO:0000313" key="2">
    <source>
        <dbReference type="EMBL" id="EAY08422.1"/>
    </source>
</evidence>
<reference evidence="2" key="2">
    <citation type="journal article" date="2007" name="Science">
        <title>Draft genome sequence of the sexually transmitted pathogen Trichomonas vaginalis.</title>
        <authorList>
            <person name="Carlton J.M."/>
            <person name="Hirt R.P."/>
            <person name="Silva J.C."/>
            <person name="Delcher A.L."/>
            <person name="Schatz M."/>
            <person name="Zhao Q."/>
            <person name="Wortman J.R."/>
            <person name="Bidwell S.L."/>
            <person name="Alsmark U.C.M."/>
            <person name="Besteiro S."/>
            <person name="Sicheritz-Ponten T."/>
            <person name="Noel C.J."/>
            <person name="Dacks J.B."/>
            <person name="Foster P.G."/>
            <person name="Simillion C."/>
            <person name="Van de Peer Y."/>
            <person name="Miranda-Saavedra D."/>
            <person name="Barton G.J."/>
            <person name="Westrop G.D."/>
            <person name="Mueller S."/>
            <person name="Dessi D."/>
            <person name="Fiori P.L."/>
            <person name="Ren Q."/>
            <person name="Paulsen I."/>
            <person name="Zhang H."/>
            <person name="Bastida-Corcuera F.D."/>
            <person name="Simoes-Barbosa A."/>
            <person name="Brown M.T."/>
            <person name="Hayes R.D."/>
            <person name="Mukherjee M."/>
            <person name="Okumura C.Y."/>
            <person name="Schneider R."/>
            <person name="Smith A.J."/>
            <person name="Vanacova S."/>
            <person name="Villalvazo M."/>
            <person name="Haas B.J."/>
            <person name="Pertea M."/>
            <person name="Feldblyum T.V."/>
            <person name="Utterback T.R."/>
            <person name="Shu C.L."/>
            <person name="Osoegawa K."/>
            <person name="de Jong P.J."/>
            <person name="Hrdy I."/>
            <person name="Horvathova L."/>
            <person name="Zubacova Z."/>
            <person name="Dolezal P."/>
            <person name="Malik S.B."/>
            <person name="Logsdon J.M. Jr."/>
            <person name="Henze K."/>
            <person name="Gupta A."/>
            <person name="Wang C.C."/>
            <person name="Dunne R.L."/>
            <person name="Upcroft J.A."/>
            <person name="Upcroft P."/>
            <person name="White O."/>
            <person name="Salzberg S.L."/>
            <person name="Tang P."/>
            <person name="Chiu C.-H."/>
            <person name="Lee Y.-S."/>
            <person name="Embley T.M."/>
            <person name="Coombs G.H."/>
            <person name="Mottram J.C."/>
            <person name="Tachezy J."/>
            <person name="Fraser-Liggett C.M."/>
            <person name="Johnson P.J."/>
        </authorList>
    </citation>
    <scope>NUCLEOTIDE SEQUENCE [LARGE SCALE GENOMIC DNA]</scope>
    <source>
        <strain evidence="2">G3</strain>
    </source>
</reference>
<evidence type="ECO:0008006" key="4">
    <source>
        <dbReference type="Google" id="ProtNLM"/>
    </source>
</evidence>
<keyword evidence="3" id="KW-1185">Reference proteome</keyword>
<reference evidence="2" key="1">
    <citation type="submission" date="2006-10" db="EMBL/GenBank/DDBJ databases">
        <authorList>
            <person name="Amadeo P."/>
            <person name="Zhao Q."/>
            <person name="Wortman J."/>
            <person name="Fraser-Liggett C."/>
            <person name="Carlton J."/>
        </authorList>
    </citation>
    <scope>NUCLEOTIDE SEQUENCE</scope>
    <source>
        <strain evidence="2">G3</strain>
    </source>
</reference>
<proteinExistence type="predicted"/>
<sequence>MINTSITSLALTSISRSPFFFQSKSAQIQCFSLHNSKLTRFYNSFLRSEQISATLTKSSFQKFLNPPLHINSVRVSQKIFTTFQDFNDDTKMNIVSCVFSDCKNEEDGYGGAVYFNSTSGKITFTKCGFNNCYAKINSGAFYIFSKSYSIKSTCVQKSYAGVSAMAFTIESEHSNNDDPSGKNPRYLTYSTFYNIGPSNLGNEQSLYVFSDTMSFMENCNFSQSKLISADGTLGCEDMLILDIEYCSFENNSGPGLISLFQVETQTDISFCNIINNDATEKGTLVSFIGCTTLVINHTALSGNKFGNFINSDDTDKIVFLDCHLDIAKKEIKRNASAVFFKGCNFRMDKVNTLQISAADISQCYYMLRTQTFSPSMPFSPTASLPPPSRSLSPSAPFTPSREWYPKSLSIQKYVLLVLIIISLPAILIFAKLTTKGFGRKPIAALK</sequence>
<evidence type="ECO:0000256" key="1">
    <source>
        <dbReference type="SAM" id="Phobius"/>
    </source>
</evidence>
<keyword evidence="1" id="KW-0472">Membrane</keyword>
<accession>A2EFW6</accession>
<dbReference type="AlphaFoldDB" id="A2EFW6"/>
<dbReference type="InParanoid" id="A2EFW6"/>
<name>A2EFW6_TRIV3</name>
<dbReference type="VEuPathDB" id="TrichDB:TVAGG3_0516210"/>
<evidence type="ECO:0000313" key="3">
    <source>
        <dbReference type="Proteomes" id="UP000001542"/>
    </source>
</evidence>
<dbReference type="Proteomes" id="UP000001542">
    <property type="component" value="Unassembled WGS sequence"/>
</dbReference>
<dbReference type="KEGG" id="tva:4766321"/>
<gene>
    <name evidence="2" type="ORF">TVAG_354810</name>
</gene>